<dbReference type="PRINTS" id="PR00080">
    <property type="entry name" value="SDRFAMILY"/>
</dbReference>
<keyword evidence="10" id="KW-1185">Reference proteome</keyword>
<evidence type="ECO:0000256" key="2">
    <source>
        <dbReference type="ARBA" id="ARBA00006484"/>
    </source>
</evidence>
<comment type="similarity">
    <text evidence="2">Belongs to the short-chain dehydrogenases/reductases (SDR) family.</text>
</comment>
<dbReference type="PANTHER" id="PTHR24321">
    <property type="entry name" value="DEHYDROGENASES, SHORT CHAIN"/>
    <property type="match status" value="1"/>
</dbReference>
<dbReference type="InterPro" id="IPR002347">
    <property type="entry name" value="SDR_fam"/>
</dbReference>
<protein>
    <recommendedName>
        <fullName evidence="6">Short-chain dehydrogenase/reductase ABA4</fullName>
    </recommendedName>
    <alternativeName>
        <fullName evidence="8">Abscisic acid biosynthesis cluster protein 4</fullName>
    </alternativeName>
    <alternativeName>
        <fullName evidence="7">Short-chain dehydrogenase/reductase aba4</fullName>
    </alternativeName>
</protein>
<name>A0A4Y8CZE8_9HELO</name>
<accession>A0A4Y8CZE8</accession>
<dbReference type="AlphaFoldDB" id="A0A4Y8CZE8"/>
<keyword evidence="5" id="KW-0843">Virulence</keyword>
<keyword evidence="3" id="KW-0521">NADP</keyword>
<dbReference type="PROSITE" id="PS00061">
    <property type="entry name" value="ADH_SHORT"/>
    <property type="match status" value="1"/>
</dbReference>
<dbReference type="OrthoDB" id="1669814at2759"/>
<evidence type="ECO:0000313" key="9">
    <source>
        <dbReference type="EMBL" id="TEY53288.1"/>
    </source>
</evidence>
<dbReference type="PRINTS" id="PR00081">
    <property type="entry name" value="GDHRDH"/>
</dbReference>
<proteinExistence type="inferred from homology"/>
<organism evidence="9 10">
    <name type="scientific">Botryotinia calthae</name>
    <dbReference type="NCBI Taxonomy" id="38488"/>
    <lineage>
        <taxon>Eukaryota</taxon>
        <taxon>Fungi</taxon>
        <taxon>Dikarya</taxon>
        <taxon>Ascomycota</taxon>
        <taxon>Pezizomycotina</taxon>
        <taxon>Leotiomycetes</taxon>
        <taxon>Helotiales</taxon>
        <taxon>Sclerotiniaceae</taxon>
        <taxon>Botryotinia</taxon>
    </lineage>
</organism>
<dbReference type="InterPro" id="IPR036291">
    <property type="entry name" value="NAD(P)-bd_dom_sf"/>
</dbReference>
<dbReference type="GO" id="GO:0009688">
    <property type="term" value="P:abscisic acid biosynthetic process"/>
    <property type="evidence" value="ECO:0007669"/>
    <property type="project" value="UniProtKB-ARBA"/>
</dbReference>
<gene>
    <name evidence="9" type="ORF">BOTCAL_0250g00160</name>
</gene>
<dbReference type="GO" id="GO:0016491">
    <property type="term" value="F:oxidoreductase activity"/>
    <property type="evidence" value="ECO:0007669"/>
    <property type="project" value="UniProtKB-KW"/>
</dbReference>
<dbReference type="Proteomes" id="UP000297299">
    <property type="component" value="Unassembled WGS sequence"/>
</dbReference>
<evidence type="ECO:0000256" key="5">
    <source>
        <dbReference type="ARBA" id="ARBA00023026"/>
    </source>
</evidence>
<dbReference type="Pfam" id="PF13561">
    <property type="entry name" value="adh_short_C2"/>
    <property type="match status" value="1"/>
</dbReference>
<evidence type="ECO:0000256" key="8">
    <source>
        <dbReference type="ARBA" id="ARBA00074993"/>
    </source>
</evidence>
<dbReference type="SUPFAM" id="SSF51735">
    <property type="entry name" value="NAD(P)-binding Rossmann-fold domains"/>
    <property type="match status" value="1"/>
</dbReference>
<comment type="pathway">
    <text evidence="1">Hormone biosynthesis.</text>
</comment>
<dbReference type="PANTHER" id="PTHR24321:SF8">
    <property type="entry name" value="ESTRADIOL 17-BETA-DEHYDROGENASE 8-RELATED"/>
    <property type="match status" value="1"/>
</dbReference>
<comment type="caution">
    <text evidence="9">The sequence shown here is derived from an EMBL/GenBank/DDBJ whole genome shotgun (WGS) entry which is preliminary data.</text>
</comment>
<evidence type="ECO:0000256" key="6">
    <source>
        <dbReference type="ARBA" id="ARBA00068707"/>
    </source>
</evidence>
<dbReference type="CDD" id="cd05233">
    <property type="entry name" value="SDR_c"/>
    <property type="match status" value="1"/>
</dbReference>
<sequence>MRNRGSYGEQDTTPLDLYSSSASGIGLETAKLLASHGARLSLADIQEEKLKELQAQLESEYHVDVIITKVDVRKFEEVEVWINKTIDNFGKLDGSANLAGVAPESIGLKGIIEQDLDEWEFVLGVNLTGTMNSLKAQLKVMANNGSIVNASSIRGLTGAANNASYSSAKHGIIGLTRTAAKEVGGKGIRVNAICPGRISTPMLRSAENSIGLHLQPGSANYPPIALGRDGEAKEVAQLVAFLLSDESTYISGADISIDGGWRC</sequence>
<evidence type="ECO:0000256" key="4">
    <source>
        <dbReference type="ARBA" id="ARBA00023002"/>
    </source>
</evidence>
<dbReference type="Gene3D" id="3.40.50.720">
    <property type="entry name" value="NAD(P)-binding Rossmann-like Domain"/>
    <property type="match status" value="1"/>
</dbReference>
<dbReference type="EMBL" id="PHWZ01000249">
    <property type="protein sequence ID" value="TEY53288.1"/>
    <property type="molecule type" value="Genomic_DNA"/>
</dbReference>
<dbReference type="FunFam" id="3.40.50.720:FF:000084">
    <property type="entry name" value="Short-chain dehydrogenase reductase"/>
    <property type="match status" value="1"/>
</dbReference>
<reference evidence="9 10" key="1">
    <citation type="submission" date="2017-11" db="EMBL/GenBank/DDBJ databases">
        <title>Comparative genomics of Botrytis spp.</title>
        <authorList>
            <person name="Valero-Jimenez C.A."/>
            <person name="Tapia P."/>
            <person name="Veloso J."/>
            <person name="Silva-Moreno E."/>
            <person name="Staats M."/>
            <person name="Valdes J.H."/>
            <person name="Van Kan J.A.L."/>
        </authorList>
    </citation>
    <scope>NUCLEOTIDE SEQUENCE [LARGE SCALE GENOMIC DNA]</scope>
    <source>
        <strain evidence="9 10">MUCL2830</strain>
    </source>
</reference>
<evidence type="ECO:0000256" key="7">
    <source>
        <dbReference type="ARBA" id="ARBA00069153"/>
    </source>
</evidence>
<evidence type="ECO:0000313" key="10">
    <source>
        <dbReference type="Proteomes" id="UP000297299"/>
    </source>
</evidence>
<evidence type="ECO:0000256" key="1">
    <source>
        <dbReference type="ARBA" id="ARBA00004972"/>
    </source>
</evidence>
<dbReference type="STRING" id="38488.A0A4Y8CZE8"/>
<evidence type="ECO:0000256" key="3">
    <source>
        <dbReference type="ARBA" id="ARBA00022857"/>
    </source>
</evidence>
<keyword evidence="4" id="KW-0560">Oxidoreductase</keyword>
<dbReference type="InterPro" id="IPR020904">
    <property type="entry name" value="Sc_DH/Rdtase_CS"/>
</dbReference>